<proteinExistence type="predicted"/>
<evidence type="ECO:0000313" key="2">
    <source>
        <dbReference type="EMBL" id="CAF4847635.1"/>
    </source>
</evidence>
<dbReference type="EMBL" id="CAJOBJ010219424">
    <property type="protein sequence ID" value="CAF5029702.1"/>
    <property type="molecule type" value="Genomic_DNA"/>
</dbReference>
<sequence length="55" mass="5999">KYGSETAPTEDQKSSSNEGQTSNTAFDEDENKEDPSLAFGGSSVTFKQGRQLLRQ</sequence>
<organism evidence="4 5">
    <name type="scientific">Rotaria magnacalcarata</name>
    <dbReference type="NCBI Taxonomy" id="392030"/>
    <lineage>
        <taxon>Eukaryota</taxon>
        <taxon>Metazoa</taxon>
        <taxon>Spiralia</taxon>
        <taxon>Gnathifera</taxon>
        <taxon>Rotifera</taxon>
        <taxon>Eurotatoria</taxon>
        <taxon>Bdelloidea</taxon>
        <taxon>Philodinida</taxon>
        <taxon>Philodinidae</taxon>
        <taxon>Rotaria</taxon>
    </lineage>
</organism>
<dbReference type="EMBL" id="CAJOBJ010215636">
    <property type="protein sequence ID" value="CAF5021400.1"/>
    <property type="molecule type" value="Genomic_DNA"/>
</dbReference>
<feature type="non-terminal residue" evidence="4">
    <location>
        <position position="1"/>
    </location>
</feature>
<gene>
    <name evidence="2" type="ORF">BYL167_LOCUS50078</name>
    <name evidence="3" type="ORF">GIL414_LOCUS58405</name>
    <name evidence="4" type="ORF">GIL414_LOCUS58832</name>
</gene>
<dbReference type="EMBL" id="CAJOBH010151500">
    <property type="protein sequence ID" value="CAF4847635.1"/>
    <property type="molecule type" value="Genomic_DNA"/>
</dbReference>
<reference evidence="4" key="1">
    <citation type="submission" date="2021-02" db="EMBL/GenBank/DDBJ databases">
        <authorList>
            <person name="Nowell W R."/>
        </authorList>
    </citation>
    <scope>NUCLEOTIDE SEQUENCE</scope>
</reference>
<feature type="region of interest" description="Disordered" evidence="1">
    <location>
        <begin position="1"/>
        <end position="55"/>
    </location>
</feature>
<dbReference type="AlphaFoldDB" id="A0A8S3DP32"/>
<feature type="compositionally biased region" description="Polar residues" evidence="1">
    <location>
        <begin position="1"/>
        <end position="25"/>
    </location>
</feature>
<accession>A0A8S3DP32</accession>
<feature type="compositionally biased region" description="Polar residues" evidence="1">
    <location>
        <begin position="42"/>
        <end position="55"/>
    </location>
</feature>
<name>A0A8S3DP32_9BILA</name>
<protein>
    <submittedName>
        <fullName evidence="4">Uncharacterized protein</fullName>
    </submittedName>
</protein>
<evidence type="ECO:0000313" key="3">
    <source>
        <dbReference type="EMBL" id="CAF5021400.1"/>
    </source>
</evidence>
<comment type="caution">
    <text evidence="4">The sequence shown here is derived from an EMBL/GenBank/DDBJ whole genome shotgun (WGS) entry which is preliminary data.</text>
</comment>
<evidence type="ECO:0000313" key="4">
    <source>
        <dbReference type="EMBL" id="CAF5029702.1"/>
    </source>
</evidence>
<evidence type="ECO:0000256" key="1">
    <source>
        <dbReference type="SAM" id="MobiDB-lite"/>
    </source>
</evidence>
<evidence type="ECO:0000313" key="5">
    <source>
        <dbReference type="Proteomes" id="UP000681720"/>
    </source>
</evidence>
<dbReference type="Proteomes" id="UP000681720">
    <property type="component" value="Unassembled WGS sequence"/>
</dbReference>
<dbReference type="Proteomes" id="UP000681967">
    <property type="component" value="Unassembled WGS sequence"/>
</dbReference>